<dbReference type="InterPro" id="IPR058009">
    <property type="entry name" value="TTP_Phage_16"/>
</dbReference>
<evidence type="ECO:0000313" key="2">
    <source>
        <dbReference type="Proteomes" id="UP000241884"/>
    </source>
</evidence>
<dbReference type="EMBL" id="MG839015">
    <property type="protein sequence ID" value="AUX82601.1"/>
    <property type="molecule type" value="Genomic_DNA"/>
</dbReference>
<accession>A0A2L0HLP5</accession>
<organism evidence="1 2">
    <name type="scientific">Microbacterium phage Aubergine</name>
    <dbReference type="NCBI Taxonomy" id="2079577"/>
    <lineage>
        <taxon>Viruses</taxon>
        <taxon>Duplodnaviria</taxon>
        <taxon>Heunggongvirae</taxon>
        <taxon>Uroviricota</taxon>
        <taxon>Caudoviricetes</taxon>
        <taxon>Ilzatvirus</taxon>
        <taxon>Ilzatvirus ilzat</taxon>
    </lineage>
</organism>
<proteinExistence type="predicted"/>
<evidence type="ECO:0000313" key="1">
    <source>
        <dbReference type="EMBL" id="AUX82601.1"/>
    </source>
</evidence>
<sequence>MAPLTQWNPATQISRGNVAVGVAPVVIDINSPLLAEIDAGIGLDCSITTMNGTSSTDSESIDWLCDPESEQLPGSTTHSIDDLLIKATGQEDEDLINGLNIGDVVYIWRRDGLPHETAPAVGQFLWVWKAIITSIDPAEANNTFVAITAHVTVLARSQKPVAIAAA</sequence>
<reference evidence="2" key="1">
    <citation type="submission" date="2018-01" db="EMBL/GenBank/DDBJ databases">
        <authorList>
            <person name="Gaut B.S."/>
            <person name="Morton B.R."/>
            <person name="Clegg M.T."/>
            <person name="Duvall M.R."/>
        </authorList>
    </citation>
    <scope>NUCLEOTIDE SEQUENCE [LARGE SCALE GENOMIC DNA]</scope>
</reference>
<dbReference type="Pfam" id="PF25595">
    <property type="entry name" value="Phage_TTP_16"/>
    <property type="match status" value="1"/>
</dbReference>
<protein>
    <submittedName>
        <fullName evidence="1">Major tail protein</fullName>
    </submittedName>
</protein>
<gene>
    <name evidence="1" type="primary">14</name>
    <name evidence="1" type="ORF">PBI_AUBERGINE_14</name>
</gene>
<name>A0A2L0HLP5_9CAUD</name>
<dbReference type="Proteomes" id="UP000241884">
    <property type="component" value="Segment"/>
</dbReference>